<reference evidence="9 10" key="1">
    <citation type="journal article" date="2019" name="Sci. Rep.">
        <title>A high-quality genome of Eragrostis curvula grass provides insights into Poaceae evolution and supports new strategies to enhance forage quality.</title>
        <authorList>
            <person name="Carballo J."/>
            <person name="Santos B.A.C.M."/>
            <person name="Zappacosta D."/>
            <person name="Garbus I."/>
            <person name="Selva J.P."/>
            <person name="Gallo C.A."/>
            <person name="Diaz A."/>
            <person name="Albertini E."/>
            <person name="Caccamo M."/>
            <person name="Echenique V."/>
        </authorList>
    </citation>
    <scope>NUCLEOTIDE SEQUENCE [LARGE SCALE GENOMIC DNA]</scope>
    <source>
        <strain evidence="10">cv. Victoria</strain>
        <tissue evidence="9">Leaf</tissue>
    </source>
</reference>
<dbReference type="SMART" id="SM00256">
    <property type="entry name" value="FBOX"/>
    <property type="match status" value="2"/>
</dbReference>
<dbReference type="InterPro" id="IPR001810">
    <property type="entry name" value="F-box_dom"/>
</dbReference>
<dbReference type="PANTHER" id="PTHR10994">
    <property type="entry name" value="RETICULON"/>
    <property type="match status" value="1"/>
</dbReference>
<dbReference type="Gramene" id="TVT96753">
    <property type="protein sequence ID" value="TVT96753"/>
    <property type="gene ID" value="EJB05_58026"/>
</dbReference>
<evidence type="ECO:0000256" key="1">
    <source>
        <dbReference type="ARBA" id="ARBA00004477"/>
    </source>
</evidence>
<evidence type="ECO:0000259" key="7">
    <source>
        <dbReference type="PROSITE" id="PS50181"/>
    </source>
</evidence>
<dbReference type="SUPFAM" id="SSF81383">
    <property type="entry name" value="F-box domain"/>
    <property type="match status" value="2"/>
</dbReference>
<dbReference type="CDD" id="cd22157">
    <property type="entry name" value="F-box_AtFBW1-like"/>
    <property type="match status" value="1"/>
</dbReference>
<keyword evidence="10" id="KW-1185">Reference proteome</keyword>
<comment type="subcellular location">
    <subcellularLocation>
        <location evidence="1 6">Endoplasmic reticulum membrane</location>
        <topology evidence="1 6">Multi-pass membrane protein</topology>
    </subcellularLocation>
</comment>
<evidence type="ECO:0000313" key="10">
    <source>
        <dbReference type="Proteomes" id="UP000324897"/>
    </source>
</evidence>
<dbReference type="InterPro" id="IPR045064">
    <property type="entry name" value="Reticulon-like"/>
</dbReference>
<dbReference type="Proteomes" id="UP000324897">
    <property type="component" value="Unassembled WGS sequence"/>
</dbReference>
<evidence type="ECO:0000256" key="5">
    <source>
        <dbReference type="ARBA" id="ARBA00023136"/>
    </source>
</evidence>
<dbReference type="OrthoDB" id="693519at2759"/>
<dbReference type="GO" id="GO:0009617">
    <property type="term" value="P:response to bacterium"/>
    <property type="evidence" value="ECO:0007669"/>
    <property type="project" value="InterPro"/>
</dbReference>
<proteinExistence type="predicted"/>
<dbReference type="AlphaFoldDB" id="A0A5J9SD43"/>
<dbReference type="PROSITE" id="PS50181">
    <property type="entry name" value="FBOX"/>
    <property type="match status" value="1"/>
</dbReference>
<name>A0A5J9SD43_9POAL</name>
<keyword evidence="5 6" id="KW-0472">Membrane</keyword>
<dbReference type="PANTHER" id="PTHR10994:SF179">
    <property type="entry name" value="RETICULON-LIKE PROTEIN"/>
    <property type="match status" value="1"/>
</dbReference>
<dbReference type="PROSITE" id="PS50845">
    <property type="entry name" value="RETICULON"/>
    <property type="match status" value="1"/>
</dbReference>
<evidence type="ECO:0000256" key="3">
    <source>
        <dbReference type="ARBA" id="ARBA00022824"/>
    </source>
</evidence>
<feature type="transmembrane region" description="Helical" evidence="6">
    <location>
        <begin position="68"/>
        <end position="87"/>
    </location>
</feature>
<dbReference type="Pfam" id="PF00646">
    <property type="entry name" value="F-box"/>
    <property type="match status" value="1"/>
</dbReference>
<sequence length="900" mass="100884">MVPHSLSDSSSDDDRPTITLFRRNRSVHKQLGGRKVADILLWRNRNLSAGILAGATLVWFLFDVVEYNIVTLLCHIALLGMLLLFIWSNAAPLFDRPPPQIPEVIVSEHAFREIALTIHYKLAHFVSILYDIACGKDLKKFLLVIGSLWVVAVVGDTCSFTTLLYIGFLCAFTAPALYERYEAEVDHLIAKGGEDLKKFYKKVDSNMLPDELMIEVLLRLPIKSTLRFRAVCRSWASVLSSEEFCGLHMAKAEESSAPPKLFFTAPTAGFDATAVYLGSSSGPGGGLLFTLKDVRGDFVDMTPAPCHGLTLLYDAVAPAYYVFNAATRAVTRLPPFQDVASATAGLVFDAHTKEHRVVRLFRGNYLDKQRIKCEIYSLGGEQGDCWRPAAGGVPFRFCRAANVAIIQATSDECFRWVKSPPFVVSGVHLVELSGHLCMVRDLRNVSTDCSMLEIWKLNVEKVVIATSKRKVVVYDPVFETLETILAIREAHSSYQTEQSALRVSLFQESLVPVCQTNEEMTLSTPLTKATWEILLRLSGDYTVQSKLVCKEWHRLIENKTFIHSYYSHRNMDRRPKIMLVGRGTGSSGFSFAPINKLSQHTPDHDTWLDTKVVCSKPCHGMNLISTETEDYLYNPCIGYRQVYLTRGPFINSSWNASGYSHIPGNHAFSVGSKNVGLGFNLLMQDHVIVKFLYHQKDFKSRGYLLTCTVTTVGIGCAQSHLHPPLPVNDMPPTYLAGVLYWMSEPRLGQSYERAIVSFDIATKMFDVIPCPSCIAMWNKSPYLAFVAELEGMLCAVHANPVEEELDIWKLENGHWYQAYKVYLKGWSGYSLATNVVVPLAVDPKDGRILLNSGRKLGLYDPARHFIESLYDLDEVLHAKNTKKSSCIRFYILASPNNLSR</sequence>
<evidence type="ECO:0000256" key="6">
    <source>
        <dbReference type="RuleBase" id="RU363132"/>
    </source>
</evidence>
<gene>
    <name evidence="9" type="ORF">EJB05_58026</name>
</gene>
<keyword evidence="2 6" id="KW-0812">Transmembrane</keyword>
<dbReference type="GO" id="GO:0005789">
    <property type="term" value="C:endoplasmic reticulum membrane"/>
    <property type="evidence" value="ECO:0007669"/>
    <property type="project" value="UniProtKB-SubCell"/>
</dbReference>
<keyword evidence="3 6" id="KW-0256">Endoplasmic reticulum</keyword>
<dbReference type="Pfam" id="PF02453">
    <property type="entry name" value="Reticulon"/>
    <property type="match status" value="1"/>
</dbReference>
<accession>A0A5J9SD43</accession>
<keyword evidence="4 6" id="KW-1133">Transmembrane helix</keyword>
<dbReference type="Gene3D" id="1.20.1280.50">
    <property type="match status" value="1"/>
</dbReference>
<feature type="domain" description="Reticulon" evidence="8">
    <location>
        <begin position="36"/>
        <end position="207"/>
    </location>
</feature>
<evidence type="ECO:0000256" key="2">
    <source>
        <dbReference type="ARBA" id="ARBA00022692"/>
    </source>
</evidence>
<protein>
    <recommendedName>
        <fullName evidence="6">Reticulon-like protein</fullName>
    </recommendedName>
</protein>
<dbReference type="InterPro" id="IPR003388">
    <property type="entry name" value="Reticulon"/>
</dbReference>
<comment type="caution">
    <text evidence="9">The sequence shown here is derived from an EMBL/GenBank/DDBJ whole genome shotgun (WGS) entry which is preliminary data.</text>
</comment>
<evidence type="ECO:0000256" key="4">
    <source>
        <dbReference type="ARBA" id="ARBA00022989"/>
    </source>
</evidence>
<dbReference type="EMBL" id="RWGY01001131">
    <property type="protein sequence ID" value="TVT96753.1"/>
    <property type="molecule type" value="Genomic_DNA"/>
</dbReference>
<evidence type="ECO:0000313" key="9">
    <source>
        <dbReference type="EMBL" id="TVT96753.1"/>
    </source>
</evidence>
<feature type="domain" description="F-box" evidence="7">
    <location>
        <begin position="202"/>
        <end position="244"/>
    </location>
</feature>
<organism evidence="9 10">
    <name type="scientific">Eragrostis curvula</name>
    <name type="common">weeping love grass</name>
    <dbReference type="NCBI Taxonomy" id="38414"/>
    <lineage>
        <taxon>Eukaryota</taxon>
        <taxon>Viridiplantae</taxon>
        <taxon>Streptophyta</taxon>
        <taxon>Embryophyta</taxon>
        <taxon>Tracheophyta</taxon>
        <taxon>Spermatophyta</taxon>
        <taxon>Magnoliopsida</taxon>
        <taxon>Liliopsida</taxon>
        <taxon>Poales</taxon>
        <taxon>Poaceae</taxon>
        <taxon>PACMAD clade</taxon>
        <taxon>Chloridoideae</taxon>
        <taxon>Eragrostideae</taxon>
        <taxon>Eragrostidinae</taxon>
        <taxon>Eragrostis</taxon>
    </lineage>
</organism>
<dbReference type="InterPro" id="IPR036047">
    <property type="entry name" value="F-box-like_dom_sf"/>
</dbReference>
<feature type="transmembrane region" description="Helical" evidence="6">
    <location>
        <begin position="141"/>
        <end position="168"/>
    </location>
</feature>
<evidence type="ECO:0000259" key="8">
    <source>
        <dbReference type="PROSITE" id="PS50845"/>
    </source>
</evidence>